<dbReference type="GeneID" id="95386747"/>
<dbReference type="Pfam" id="PF07045">
    <property type="entry name" value="DUF1330"/>
    <property type="match status" value="1"/>
</dbReference>
<reference evidence="2 3" key="1">
    <citation type="submission" date="2020-08" db="EMBL/GenBank/DDBJ databases">
        <title>Sequencing the genomes of 1000 actinobacteria strains.</title>
        <authorList>
            <person name="Klenk H.-P."/>
        </authorList>
    </citation>
    <scope>NUCLEOTIDE SEQUENCE [LARGE SCALE GENOMIC DNA]</scope>
    <source>
        <strain evidence="2 3">DSM 44320</strain>
    </source>
</reference>
<organism evidence="2 3">
    <name type="scientific">Nonomuraea dietziae</name>
    <dbReference type="NCBI Taxonomy" id="65515"/>
    <lineage>
        <taxon>Bacteria</taxon>
        <taxon>Bacillati</taxon>
        <taxon>Actinomycetota</taxon>
        <taxon>Actinomycetes</taxon>
        <taxon>Streptosporangiales</taxon>
        <taxon>Streptosporangiaceae</taxon>
        <taxon>Nonomuraea</taxon>
    </lineage>
</organism>
<accession>A0A7W5V095</accession>
<dbReference type="SUPFAM" id="SSF54909">
    <property type="entry name" value="Dimeric alpha+beta barrel"/>
    <property type="match status" value="1"/>
</dbReference>
<dbReference type="RefSeq" id="WP_183641851.1">
    <property type="nucleotide sequence ID" value="NZ_JACIBV010000001.1"/>
</dbReference>
<dbReference type="InterPro" id="IPR011008">
    <property type="entry name" value="Dimeric_a/b-barrel"/>
</dbReference>
<dbReference type="InterPro" id="IPR010753">
    <property type="entry name" value="DUF1330"/>
</dbReference>
<dbReference type="AlphaFoldDB" id="A0A7W5V095"/>
<proteinExistence type="predicted"/>
<sequence>MAAYALFDNIEVSDPDKLAEYASRVRAVVESYGGAYRAVGGQVDVLEGTAMLGYPVLIEFPDLQTAHRWYDSPEYRELKALRQAGSRANAIIFETAPSDLLDA</sequence>
<feature type="domain" description="DUF1330" evidence="1">
    <location>
        <begin position="3"/>
        <end position="95"/>
    </location>
</feature>
<evidence type="ECO:0000313" key="2">
    <source>
        <dbReference type="EMBL" id="MBB3724213.1"/>
    </source>
</evidence>
<evidence type="ECO:0000313" key="3">
    <source>
        <dbReference type="Proteomes" id="UP000579945"/>
    </source>
</evidence>
<evidence type="ECO:0000259" key="1">
    <source>
        <dbReference type="Pfam" id="PF07045"/>
    </source>
</evidence>
<dbReference type="PANTHER" id="PTHR41521">
    <property type="match status" value="1"/>
</dbReference>
<protein>
    <submittedName>
        <fullName evidence="2">Uncharacterized protein (DUF1330 family)</fullName>
    </submittedName>
</protein>
<name>A0A7W5V095_9ACTN</name>
<dbReference type="EMBL" id="JACIBV010000001">
    <property type="protein sequence ID" value="MBB3724213.1"/>
    <property type="molecule type" value="Genomic_DNA"/>
</dbReference>
<comment type="caution">
    <text evidence="2">The sequence shown here is derived from an EMBL/GenBank/DDBJ whole genome shotgun (WGS) entry which is preliminary data.</text>
</comment>
<dbReference type="PANTHER" id="PTHR41521:SF4">
    <property type="entry name" value="BLR0684 PROTEIN"/>
    <property type="match status" value="1"/>
</dbReference>
<dbReference type="Gene3D" id="3.30.70.100">
    <property type="match status" value="1"/>
</dbReference>
<gene>
    <name evidence="2" type="ORF">FHR33_000073</name>
</gene>
<dbReference type="Proteomes" id="UP000579945">
    <property type="component" value="Unassembled WGS sequence"/>
</dbReference>
<keyword evidence="3" id="KW-1185">Reference proteome</keyword>